<dbReference type="EMBL" id="LAZR01009598">
    <property type="protein sequence ID" value="KKM71644.1"/>
    <property type="molecule type" value="Genomic_DNA"/>
</dbReference>
<gene>
    <name evidence="1" type="ORF">LCGC14_1428430</name>
</gene>
<organism evidence="1">
    <name type="scientific">marine sediment metagenome</name>
    <dbReference type="NCBI Taxonomy" id="412755"/>
    <lineage>
        <taxon>unclassified sequences</taxon>
        <taxon>metagenomes</taxon>
        <taxon>ecological metagenomes</taxon>
    </lineage>
</organism>
<protein>
    <submittedName>
        <fullName evidence="1">Uncharacterized protein</fullName>
    </submittedName>
</protein>
<dbReference type="AlphaFoldDB" id="A0A0F9JPA7"/>
<evidence type="ECO:0000313" key="1">
    <source>
        <dbReference type="EMBL" id="KKM71644.1"/>
    </source>
</evidence>
<name>A0A0F9JPA7_9ZZZZ</name>
<comment type="caution">
    <text evidence="1">The sequence shown here is derived from an EMBL/GenBank/DDBJ whole genome shotgun (WGS) entry which is preliminary data.</text>
</comment>
<reference evidence="1" key="1">
    <citation type="journal article" date="2015" name="Nature">
        <title>Complex archaea that bridge the gap between prokaryotes and eukaryotes.</title>
        <authorList>
            <person name="Spang A."/>
            <person name="Saw J.H."/>
            <person name="Jorgensen S.L."/>
            <person name="Zaremba-Niedzwiedzka K."/>
            <person name="Martijn J."/>
            <person name="Lind A.E."/>
            <person name="van Eijk R."/>
            <person name="Schleper C."/>
            <person name="Guy L."/>
            <person name="Ettema T.J."/>
        </authorList>
    </citation>
    <scope>NUCLEOTIDE SEQUENCE</scope>
</reference>
<accession>A0A0F9JPA7</accession>
<sequence>MHWSKMEIDRSNVVGLKEDNGEYLVSAESVTRHFNQARDKWVACDDQNYKDMMERYHRELCEREQGRKL</sequence>
<proteinExistence type="predicted"/>